<keyword evidence="2" id="KW-1185">Reference proteome</keyword>
<name>A0A9D4KQU5_DREPO</name>
<comment type="caution">
    <text evidence="1">The sequence shown here is derived from an EMBL/GenBank/DDBJ whole genome shotgun (WGS) entry which is preliminary data.</text>
</comment>
<proteinExistence type="predicted"/>
<gene>
    <name evidence="1" type="ORF">DPMN_086658</name>
</gene>
<evidence type="ECO:0000313" key="2">
    <source>
        <dbReference type="Proteomes" id="UP000828390"/>
    </source>
</evidence>
<reference evidence="1" key="2">
    <citation type="submission" date="2020-11" db="EMBL/GenBank/DDBJ databases">
        <authorList>
            <person name="McCartney M.A."/>
            <person name="Auch B."/>
            <person name="Kono T."/>
            <person name="Mallez S."/>
            <person name="Becker A."/>
            <person name="Gohl D.M."/>
            <person name="Silverstein K.A.T."/>
            <person name="Koren S."/>
            <person name="Bechman K.B."/>
            <person name="Herman A."/>
            <person name="Abrahante J.E."/>
            <person name="Garbe J."/>
        </authorList>
    </citation>
    <scope>NUCLEOTIDE SEQUENCE</scope>
    <source>
        <strain evidence="1">Duluth1</strain>
        <tissue evidence="1">Whole animal</tissue>
    </source>
</reference>
<dbReference type="EMBL" id="JAIWYP010000003">
    <property type="protein sequence ID" value="KAH3844400.1"/>
    <property type="molecule type" value="Genomic_DNA"/>
</dbReference>
<evidence type="ECO:0000313" key="1">
    <source>
        <dbReference type="EMBL" id="KAH3844400.1"/>
    </source>
</evidence>
<protein>
    <submittedName>
        <fullName evidence="1">Uncharacterized protein</fullName>
    </submittedName>
</protein>
<reference evidence="1" key="1">
    <citation type="journal article" date="2019" name="bioRxiv">
        <title>The Genome of the Zebra Mussel, Dreissena polymorpha: A Resource for Invasive Species Research.</title>
        <authorList>
            <person name="McCartney M.A."/>
            <person name="Auch B."/>
            <person name="Kono T."/>
            <person name="Mallez S."/>
            <person name="Zhang Y."/>
            <person name="Obille A."/>
            <person name="Becker A."/>
            <person name="Abrahante J.E."/>
            <person name="Garbe J."/>
            <person name="Badalamenti J.P."/>
            <person name="Herman A."/>
            <person name="Mangelson H."/>
            <person name="Liachko I."/>
            <person name="Sullivan S."/>
            <person name="Sone E.D."/>
            <person name="Koren S."/>
            <person name="Silverstein K.A.T."/>
            <person name="Beckman K.B."/>
            <person name="Gohl D.M."/>
        </authorList>
    </citation>
    <scope>NUCLEOTIDE SEQUENCE</scope>
    <source>
        <strain evidence="1">Duluth1</strain>
        <tissue evidence="1">Whole animal</tissue>
    </source>
</reference>
<organism evidence="1 2">
    <name type="scientific">Dreissena polymorpha</name>
    <name type="common">Zebra mussel</name>
    <name type="synonym">Mytilus polymorpha</name>
    <dbReference type="NCBI Taxonomy" id="45954"/>
    <lineage>
        <taxon>Eukaryota</taxon>
        <taxon>Metazoa</taxon>
        <taxon>Spiralia</taxon>
        <taxon>Lophotrochozoa</taxon>
        <taxon>Mollusca</taxon>
        <taxon>Bivalvia</taxon>
        <taxon>Autobranchia</taxon>
        <taxon>Heteroconchia</taxon>
        <taxon>Euheterodonta</taxon>
        <taxon>Imparidentia</taxon>
        <taxon>Neoheterodontei</taxon>
        <taxon>Myida</taxon>
        <taxon>Dreissenoidea</taxon>
        <taxon>Dreissenidae</taxon>
        <taxon>Dreissena</taxon>
    </lineage>
</organism>
<dbReference type="Proteomes" id="UP000828390">
    <property type="component" value="Unassembled WGS sequence"/>
</dbReference>
<accession>A0A9D4KQU5</accession>
<dbReference type="AlphaFoldDB" id="A0A9D4KQU5"/>
<sequence length="91" mass="10788">MPRFDGEIESSNVFRQEIAKYSMSYLHTQTNQQKTVPAGHMIGVIRLKTTRVHLEEAKHLRFLATSPEKQFEDLYPFIIELRHIKQDFLEK</sequence>